<proteinExistence type="predicted"/>
<evidence type="ECO:0000256" key="1">
    <source>
        <dbReference type="SAM" id="Coils"/>
    </source>
</evidence>
<evidence type="ECO:0000313" key="4">
    <source>
        <dbReference type="Proteomes" id="UP000258127"/>
    </source>
</evidence>
<evidence type="ECO:0000256" key="2">
    <source>
        <dbReference type="SAM" id="Phobius"/>
    </source>
</evidence>
<feature type="transmembrane region" description="Helical" evidence="2">
    <location>
        <begin position="809"/>
        <end position="825"/>
    </location>
</feature>
<name>A0AAI8KD84_9PSED</name>
<keyword evidence="2" id="KW-0472">Membrane</keyword>
<dbReference type="AlphaFoldDB" id="A0AAI8KD84"/>
<feature type="transmembrane region" description="Helical" evidence="2">
    <location>
        <begin position="832"/>
        <end position="855"/>
    </location>
</feature>
<organism evidence="3 4">
    <name type="scientific">Pseudomonas parafulva</name>
    <dbReference type="NCBI Taxonomy" id="157782"/>
    <lineage>
        <taxon>Bacteria</taxon>
        <taxon>Pseudomonadati</taxon>
        <taxon>Pseudomonadota</taxon>
        <taxon>Gammaproteobacteria</taxon>
        <taxon>Pseudomonadales</taxon>
        <taxon>Pseudomonadaceae</taxon>
        <taxon>Pseudomonas</taxon>
    </lineage>
</organism>
<accession>A0AAI8KD84</accession>
<dbReference type="RefSeq" id="WP_116888737.1">
    <property type="nucleotide sequence ID" value="NZ_CP031641.1"/>
</dbReference>
<sequence length="888" mass="100585">MSCWIRLGIEPTQDLDTIRLAYRSRLPTHHPETDPEGFQALRAAYEEAQRLAREHVENAQAAQSNDEVAPANEALDAFQALLEDSTRRYEPQAWLDYIGQLDELPLEQLDDLNWQLLHRLRHCGPIAYQCVRLLATRLGWAEQLLRLPPEEAQDVAAFLQRIEEPDPFDTRLIRDWSPAAQLETLWYFRSLGYYHQERPLFEYTQFADCHTCVGFPADEDLVSRLTLQFSQAGIGSRTLHARLQQQHEMAPDDVDVLYLLARQASALGAEEQALNGWLRLWREHRHPEAERWLLDLCAGYQPQRLPLLIQALDQQSLPHNWPEDLTDPAQACGCPAQSPQTLARWSEASRLKLEGFAATFIDWRLDGDDELPPLAWLLADQEDRLLQRRYWQAWTLQRGEAGLLRSLLDEPASGDPLDDLILEGFQRQAAQQLHWLEHSPVVRALVAFCASAHHGAVFPEALKQPALHPVCREWLRRMRVYSPQALERLNEAFDMRRMFTVPFGMRVMNDMARHGIELPPMAEGAAQWDWHRQQLFMLATIAQPQRWLDMITPKLPGQLQYATEHPFHRTHRLLLSTPALFQENNALLRGLDERDPVQALMAPPLHYLAYAFASTRLPGAINLFECYQGSTDVLEEHPVGELLLCATLYHSPALDSEQRTWLRARLDMLGGSAAWVGTLRTGLIAGNVPRLPYKVIEREEKLDGKLLKTLVSAFNTLVKSAKPPRTVDLMRLQKAKDDADQDTGLRCAAMALLARTEGHLAAAAREPQAPSWAFWRLNSRISRSDFVAHCFVALMGGAVLTAVAKLPELWVVAVLLILTSVLRRLRDLGQGVPMLIGVLAICRFAPFAPAALMVVPGDKLANRYGPPPDDPAQLSEGLQVALRHLNAQ</sequence>
<feature type="coiled-coil region" evidence="1">
    <location>
        <begin position="38"/>
        <end position="65"/>
    </location>
</feature>
<keyword evidence="1" id="KW-0175">Coiled coil</keyword>
<keyword evidence="2" id="KW-0812">Transmembrane</keyword>
<dbReference type="Proteomes" id="UP000258127">
    <property type="component" value="Chromosome"/>
</dbReference>
<keyword evidence="4" id="KW-1185">Reference proteome</keyword>
<gene>
    <name evidence="3" type="ORF">DZC75_15540</name>
</gene>
<keyword evidence="2" id="KW-1133">Transmembrane helix</keyword>
<protein>
    <submittedName>
        <fullName evidence="3">DUF805 domain-containing protein</fullName>
    </submittedName>
</protein>
<evidence type="ECO:0000313" key="3">
    <source>
        <dbReference type="EMBL" id="AXO89349.1"/>
    </source>
</evidence>
<dbReference type="EMBL" id="CP031641">
    <property type="protein sequence ID" value="AXO89349.1"/>
    <property type="molecule type" value="Genomic_DNA"/>
</dbReference>
<reference evidence="3 4" key="1">
    <citation type="submission" date="2018-08" db="EMBL/GenBank/DDBJ databases">
        <authorList>
            <person name="Lee Y."/>
            <person name="Kakembo D."/>
        </authorList>
    </citation>
    <scope>NUCLEOTIDE SEQUENCE [LARGE SCALE GENOMIC DNA]</scope>
    <source>
        <strain evidence="3 4">JBCS1880</strain>
    </source>
</reference>